<keyword evidence="5" id="KW-1185">Reference proteome</keyword>
<evidence type="ECO:0000313" key="4">
    <source>
        <dbReference type="EMBL" id="CAI9116416.1"/>
    </source>
</evidence>
<dbReference type="GO" id="GO:0080188">
    <property type="term" value="P:gene silencing by siRNA-directed DNA methylation"/>
    <property type="evidence" value="ECO:0007669"/>
    <property type="project" value="InterPro"/>
</dbReference>
<organism evidence="4 5">
    <name type="scientific">Oldenlandia corymbosa var. corymbosa</name>
    <dbReference type="NCBI Taxonomy" id="529605"/>
    <lineage>
        <taxon>Eukaryota</taxon>
        <taxon>Viridiplantae</taxon>
        <taxon>Streptophyta</taxon>
        <taxon>Embryophyta</taxon>
        <taxon>Tracheophyta</taxon>
        <taxon>Spermatophyta</taxon>
        <taxon>Magnoliopsida</taxon>
        <taxon>eudicotyledons</taxon>
        <taxon>Gunneridae</taxon>
        <taxon>Pentapetalae</taxon>
        <taxon>asterids</taxon>
        <taxon>lamiids</taxon>
        <taxon>Gentianales</taxon>
        <taxon>Rubiaceae</taxon>
        <taxon>Rubioideae</taxon>
        <taxon>Spermacoceae</taxon>
        <taxon>Hedyotis-Oldenlandia complex</taxon>
        <taxon>Oldenlandia</taxon>
    </lineage>
</organism>
<feature type="domain" description="Factor of DNA methylation 1-5/IDN2" evidence="3">
    <location>
        <begin position="93"/>
        <end position="215"/>
    </location>
</feature>
<dbReference type="PANTHER" id="PTHR21596:SF3">
    <property type="entry name" value="FACTOR OF DNA METHYLATION 1-RELATED"/>
    <property type="match status" value="1"/>
</dbReference>
<dbReference type="AlphaFoldDB" id="A0AAV1E9T5"/>
<evidence type="ECO:0000313" key="5">
    <source>
        <dbReference type="Proteomes" id="UP001161247"/>
    </source>
</evidence>
<name>A0AAV1E9T5_OLDCO</name>
<accession>A0AAV1E9T5</accession>
<dbReference type="EMBL" id="OX459125">
    <property type="protein sequence ID" value="CAI9116416.1"/>
    <property type="molecule type" value="Genomic_DNA"/>
</dbReference>
<dbReference type="InterPro" id="IPR045177">
    <property type="entry name" value="FDM1-5/IDN2"/>
</dbReference>
<protein>
    <submittedName>
        <fullName evidence="4">OLC1v1017552C1</fullName>
    </submittedName>
</protein>
<evidence type="ECO:0000259" key="3">
    <source>
        <dbReference type="Pfam" id="PF03469"/>
    </source>
</evidence>
<dbReference type="PANTHER" id="PTHR21596">
    <property type="entry name" value="RIBONUCLEASE P SUBUNIT P38"/>
    <property type="match status" value="1"/>
</dbReference>
<feature type="coiled-coil region" evidence="1">
    <location>
        <begin position="34"/>
        <end position="68"/>
    </location>
</feature>
<evidence type="ECO:0000256" key="2">
    <source>
        <dbReference type="SAM" id="MobiDB-lite"/>
    </source>
</evidence>
<keyword evidence="1" id="KW-0175">Coiled coil</keyword>
<feature type="region of interest" description="Disordered" evidence="2">
    <location>
        <begin position="1"/>
        <end position="34"/>
    </location>
</feature>
<dbReference type="Proteomes" id="UP001161247">
    <property type="component" value="Chromosome 8"/>
</dbReference>
<proteinExistence type="predicted"/>
<reference evidence="4" key="1">
    <citation type="submission" date="2023-03" db="EMBL/GenBank/DDBJ databases">
        <authorList>
            <person name="Julca I."/>
        </authorList>
    </citation>
    <scope>NUCLEOTIDE SEQUENCE</scope>
</reference>
<evidence type="ECO:0000256" key="1">
    <source>
        <dbReference type="SAM" id="Coils"/>
    </source>
</evidence>
<dbReference type="Pfam" id="PF03469">
    <property type="entry name" value="XH"/>
    <property type="match status" value="1"/>
</dbReference>
<dbReference type="InterPro" id="IPR005379">
    <property type="entry name" value="FDM1-5/IDN2_XH"/>
</dbReference>
<gene>
    <name evidence="4" type="ORF">OLC1_LOCUS22717</name>
</gene>
<sequence>MTAEEQRKAGEIVSSLAKKQKIGEEASEEERDPLAEQQLEIERLLKKIEELVATSINLDRQIKDENEERRKLLIQAFNEIPELINNPFQIGIKIMGEFDPKIFEEQCKLKFADDYEVKAREMYSLWEERLRNPDWRPFKVVTTIDHKNMTEVDEDDELLRELKLEWEDKIYTAITRALKEMDEYNPSGRFPVPELWNFKEDRIATSREGINIVNSCCEMINCS</sequence>
<feature type="compositionally biased region" description="Basic and acidic residues" evidence="2">
    <location>
        <begin position="1"/>
        <end position="10"/>
    </location>
</feature>